<dbReference type="Proteomes" id="UP000095287">
    <property type="component" value="Unplaced"/>
</dbReference>
<keyword evidence="1" id="KW-1185">Reference proteome</keyword>
<accession>A0A1I7Y4H0</accession>
<reference evidence="2" key="1">
    <citation type="submission" date="2016-11" db="UniProtKB">
        <authorList>
            <consortium name="WormBaseParasite"/>
        </authorList>
    </citation>
    <scope>IDENTIFICATION</scope>
</reference>
<organism evidence="1 2">
    <name type="scientific">Steinernema glaseri</name>
    <dbReference type="NCBI Taxonomy" id="37863"/>
    <lineage>
        <taxon>Eukaryota</taxon>
        <taxon>Metazoa</taxon>
        <taxon>Ecdysozoa</taxon>
        <taxon>Nematoda</taxon>
        <taxon>Chromadorea</taxon>
        <taxon>Rhabditida</taxon>
        <taxon>Tylenchina</taxon>
        <taxon>Panagrolaimomorpha</taxon>
        <taxon>Strongyloidoidea</taxon>
        <taxon>Steinernematidae</taxon>
        <taxon>Steinernema</taxon>
    </lineage>
</organism>
<dbReference type="AlphaFoldDB" id="A0A1I7Y4H0"/>
<sequence length="340" mass="39212">MNSVPFAFCEQVCNYLMKWDLSEAEKLSGIFGKFTRNALRNRAFSLNTVESGIEKEAILALCHNQKLLTPQEIETIPKKFIQKVTIHLNDAQKENVSQAIVRRFPQAQCNFVLQSPFISEAWVNFACSLKRLGVVAIWKKLEDEAIRRFQKLVVGRKLCWIIVNEEACEGDFMMMLKIVFCQDQFEQLRIGNYSFGPWKGNAVRELLHFWEEDSSGKLRGKHFSLDGNCKGGVAQLEQFLISRAPVSGPSDRRLPLEICSKEECDFLDKYYRYRIMIFLRPSCVYKFEQGEGDQRRRLYISFECAKKVEPTTGRRLAASHSGCVAITSMRNTSFLHILFV</sequence>
<protein>
    <submittedName>
        <fullName evidence="2">F-box domain-containing protein</fullName>
    </submittedName>
</protein>
<evidence type="ECO:0000313" key="1">
    <source>
        <dbReference type="Proteomes" id="UP000095287"/>
    </source>
</evidence>
<name>A0A1I7Y4H0_9BILA</name>
<proteinExistence type="predicted"/>
<evidence type="ECO:0000313" key="2">
    <source>
        <dbReference type="WBParaSite" id="L893_g12517.t1"/>
    </source>
</evidence>
<dbReference type="WBParaSite" id="L893_g12517.t1">
    <property type="protein sequence ID" value="L893_g12517.t1"/>
    <property type="gene ID" value="L893_g12517"/>
</dbReference>